<feature type="transmembrane region" description="Helical" evidence="6">
    <location>
        <begin position="156"/>
        <end position="175"/>
    </location>
</feature>
<reference evidence="7 8" key="1">
    <citation type="submission" date="2019-04" db="EMBL/GenBank/DDBJ databases">
        <title>Flavobacterium sp. GS03.</title>
        <authorList>
            <person name="Kim H."/>
        </authorList>
    </citation>
    <scope>NUCLEOTIDE SEQUENCE [LARGE SCALE GENOMIC DNA]</scope>
    <source>
        <strain evidence="7 8">GS03</strain>
    </source>
</reference>
<evidence type="ECO:0000256" key="5">
    <source>
        <dbReference type="ARBA" id="ARBA00023136"/>
    </source>
</evidence>
<keyword evidence="8" id="KW-1185">Reference proteome</keyword>
<organism evidence="7 8">
    <name type="scientific">Flavobacterium sangjuense</name>
    <dbReference type="NCBI Taxonomy" id="2518177"/>
    <lineage>
        <taxon>Bacteria</taxon>
        <taxon>Pseudomonadati</taxon>
        <taxon>Bacteroidota</taxon>
        <taxon>Flavobacteriia</taxon>
        <taxon>Flavobacteriales</taxon>
        <taxon>Flavobacteriaceae</taxon>
        <taxon>Flavobacterium</taxon>
    </lineage>
</organism>
<dbReference type="GO" id="GO:0015171">
    <property type="term" value="F:amino acid transmembrane transporter activity"/>
    <property type="evidence" value="ECO:0007669"/>
    <property type="project" value="TreeGrafter"/>
</dbReference>
<dbReference type="EMBL" id="CP038810">
    <property type="protein sequence ID" value="QBZ97104.1"/>
    <property type="molecule type" value="Genomic_DNA"/>
</dbReference>
<dbReference type="Pfam" id="PF01810">
    <property type="entry name" value="LysE"/>
    <property type="match status" value="1"/>
</dbReference>
<feature type="transmembrane region" description="Helical" evidence="6">
    <location>
        <begin position="6"/>
        <end position="29"/>
    </location>
</feature>
<evidence type="ECO:0000256" key="6">
    <source>
        <dbReference type="SAM" id="Phobius"/>
    </source>
</evidence>
<dbReference type="RefSeq" id="WP_136151078.1">
    <property type="nucleotide sequence ID" value="NZ_CP038810.1"/>
</dbReference>
<dbReference type="PANTHER" id="PTHR30086">
    <property type="entry name" value="ARGININE EXPORTER PROTEIN ARGO"/>
    <property type="match status" value="1"/>
</dbReference>
<accession>A0A4V1CBT5</accession>
<name>A0A4V1CBT5_9FLAO</name>
<evidence type="ECO:0000256" key="4">
    <source>
        <dbReference type="ARBA" id="ARBA00022989"/>
    </source>
</evidence>
<feature type="transmembrane region" description="Helical" evidence="6">
    <location>
        <begin position="195"/>
        <end position="213"/>
    </location>
</feature>
<dbReference type="Proteomes" id="UP000296862">
    <property type="component" value="Chromosome"/>
</dbReference>
<keyword evidence="5 6" id="KW-0472">Membrane</keyword>
<dbReference type="KEGG" id="fsn:GS03_00590"/>
<dbReference type="GO" id="GO:0005886">
    <property type="term" value="C:plasma membrane"/>
    <property type="evidence" value="ECO:0007669"/>
    <property type="project" value="UniProtKB-SubCell"/>
</dbReference>
<keyword evidence="4 6" id="KW-1133">Transmembrane helix</keyword>
<keyword evidence="2" id="KW-1003">Cell membrane</keyword>
<evidence type="ECO:0000256" key="1">
    <source>
        <dbReference type="ARBA" id="ARBA00004651"/>
    </source>
</evidence>
<proteinExistence type="predicted"/>
<dbReference type="AlphaFoldDB" id="A0A4V1CBT5"/>
<evidence type="ECO:0000256" key="2">
    <source>
        <dbReference type="ARBA" id="ARBA00022475"/>
    </source>
</evidence>
<evidence type="ECO:0000313" key="7">
    <source>
        <dbReference type="EMBL" id="QBZ97104.1"/>
    </source>
</evidence>
<keyword evidence="3 6" id="KW-0812">Transmembrane</keyword>
<feature type="transmembrane region" description="Helical" evidence="6">
    <location>
        <begin position="73"/>
        <end position="92"/>
    </location>
</feature>
<sequence length="231" mass="26261">MILLQDILSAIPLGFFLSFMIGPVFFVLLETSVVKGFRAAIVFDAGVVLADIVFITIAFFSSYRLIQSIKDDPALFIFGGLVMLTYGIISFVNNQKESKKIKIDEIDPKELAKTNYLSLFIKGFFLNFINIGVLGFWLAILITIGPQLELKTSRMLTFFSTLIVTYFVTDIFKILLAKQLRNQLNQKNILLIKKFISIVLIVSGLFLLSQGWFPKEQKIVNKAFEELEHKQ</sequence>
<protein>
    <submittedName>
        <fullName evidence="7">Uncharacterized protein</fullName>
    </submittedName>
</protein>
<dbReference type="PANTHER" id="PTHR30086:SF20">
    <property type="entry name" value="ARGININE EXPORTER PROTEIN ARGO-RELATED"/>
    <property type="match status" value="1"/>
</dbReference>
<feature type="transmembrane region" description="Helical" evidence="6">
    <location>
        <begin position="119"/>
        <end position="144"/>
    </location>
</feature>
<comment type="subcellular location">
    <subcellularLocation>
        <location evidence="1">Cell membrane</location>
        <topology evidence="1">Multi-pass membrane protein</topology>
    </subcellularLocation>
</comment>
<dbReference type="OrthoDB" id="679767at2"/>
<feature type="transmembrane region" description="Helical" evidence="6">
    <location>
        <begin position="41"/>
        <end position="61"/>
    </location>
</feature>
<evidence type="ECO:0000313" key="8">
    <source>
        <dbReference type="Proteomes" id="UP000296862"/>
    </source>
</evidence>
<evidence type="ECO:0000256" key="3">
    <source>
        <dbReference type="ARBA" id="ARBA00022692"/>
    </source>
</evidence>
<dbReference type="InterPro" id="IPR001123">
    <property type="entry name" value="LeuE-type"/>
</dbReference>
<gene>
    <name evidence="7" type="ORF">GS03_00590</name>
</gene>